<name>A0ABV8DRD1_9NOCA</name>
<comment type="caution">
    <text evidence="9">The sequence shown here is derived from an EMBL/GenBank/DDBJ whole genome shotgun (WGS) entry which is preliminary data.</text>
</comment>
<accession>A0ABV8DRD1</accession>
<organism evidence="9 10">
    <name type="scientific">Nocardia jiangsuensis</name>
    <dbReference type="NCBI Taxonomy" id="1691563"/>
    <lineage>
        <taxon>Bacteria</taxon>
        <taxon>Bacillati</taxon>
        <taxon>Actinomycetota</taxon>
        <taxon>Actinomycetes</taxon>
        <taxon>Mycobacteriales</taxon>
        <taxon>Nocardiaceae</taxon>
        <taxon>Nocardia</taxon>
    </lineage>
</organism>
<keyword evidence="4 8" id="KW-0479">Metal-binding</keyword>
<keyword evidence="5 8" id="KW-0560">Oxidoreductase</keyword>
<keyword evidence="10" id="KW-1185">Reference proteome</keyword>
<dbReference type="EMBL" id="JBHSAX010000010">
    <property type="protein sequence ID" value="MFC3962528.1"/>
    <property type="molecule type" value="Genomic_DNA"/>
</dbReference>
<dbReference type="PRINTS" id="PR00385">
    <property type="entry name" value="P450"/>
</dbReference>
<dbReference type="RefSeq" id="WP_378612303.1">
    <property type="nucleotide sequence ID" value="NZ_JBHSAX010000010.1"/>
</dbReference>
<dbReference type="PANTHER" id="PTHR46696:SF4">
    <property type="entry name" value="BIOTIN BIOSYNTHESIS CYTOCHROME P450"/>
    <property type="match status" value="1"/>
</dbReference>
<proteinExistence type="inferred from homology"/>
<dbReference type="InterPro" id="IPR017972">
    <property type="entry name" value="Cyt_P450_CS"/>
</dbReference>
<evidence type="ECO:0000313" key="10">
    <source>
        <dbReference type="Proteomes" id="UP001595696"/>
    </source>
</evidence>
<evidence type="ECO:0000256" key="3">
    <source>
        <dbReference type="ARBA" id="ARBA00022617"/>
    </source>
</evidence>
<dbReference type="InterPro" id="IPR002397">
    <property type="entry name" value="Cyt_P450_B"/>
</dbReference>
<sequence>MKPQYWFRWFSEHGVPRYAVRAAAKQGDRFAELVGGPTGVSDPYPLIERMRGDGPLQRTRIAWAGFDHDVVRSILRDSRFGVRNPVGFTTPRALQWIKDAAHVPANPVEPPSMLVIDPPEHTRMRKPVASAFTPRAVRKLGDRVEKVTVELLDGLPDDGRTDLIASFASRVPIAIISEMLGFPDSDQDLFLEWGDRMTPLLDIGISWRDYRGAFGAMNVMDGYLRAHIAKLRANPGDDILSTLVSTGDLDDYALAATASLLMGAGFETTVNLIGNGVVQLATHPEQLARLRAEPELWPNAIEEILRIDPPVQTTARTALEDVEVGGVQLRAGATVVVSLAGANRDPAVFTDPDRFDVGRENAREHLTFSNGIHVCLGASLARMEGVFALRSLFERFPDLALDGALRHRQLYTLHGYRALPVRLGHRAPRTVPQPVS</sequence>
<protein>
    <submittedName>
        <fullName evidence="9">Cytochrome P450</fullName>
    </submittedName>
</protein>
<gene>
    <name evidence="9" type="ORF">ACFO0B_11075</name>
</gene>
<comment type="cofactor">
    <cofactor evidence="1">
        <name>heme</name>
        <dbReference type="ChEBI" id="CHEBI:30413"/>
    </cofactor>
</comment>
<dbReference type="CDD" id="cd20625">
    <property type="entry name" value="CYP164-like"/>
    <property type="match status" value="1"/>
</dbReference>
<keyword evidence="7 8" id="KW-0503">Monooxygenase</keyword>
<keyword evidence="3 8" id="KW-0349">Heme</keyword>
<dbReference type="InterPro" id="IPR036396">
    <property type="entry name" value="Cyt_P450_sf"/>
</dbReference>
<comment type="similarity">
    <text evidence="2 8">Belongs to the cytochrome P450 family.</text>
</comment>
<dbReference type="PANTHER" id="PTHR46696">
    <property type="entry name" value="P450, PUTATIVE (EUROFUNG)-RELATED"/>
    <property type="match status" value="1"/>
</dbReference>
<dbReference type="SUPFAM" id="SSF48264">
    <property type="entry name" value="Cytochrome P450"/>
    <property type="match status" value="1"/>
</dbReference>
<evidence type="ECO:0000256" key="4">
    <source>
        <dbReference type="ARBA" id="ARBA00022723"/>
    </source>
</evidence>
<reference evidence="10" key="1">
    <citation type="journal article" date="2019" name="Int. J. Syst. Evol. Microbiol.">
        <title>The Global Catalogue of Microorganisms (GCM) 10K type strain sequencing project: providing services to taxonomists for standard genome sequencing and annotation.</title>
        <authorList>
            <consortium name="The Broad Institute Genomics Platform"/>
            <consortium name="The Broad Institute Genome Sequencing Center for Infectious Disease"/>
            <person name="Wu L."/>
            <person name="Ma J."/>
        </authorList>
    </citation>
    <scope>NUCLEOTIDE SEQUENCE [LARGE SCALE GENOMIC DNA]</scope>
    <source>
        <strain evidence="10">CGMCC 4.7330</strain>
    </source>
</reference>
<evidence type="ECO:0000256" key="1">
    <source>
        <dbReference type="ARBA" id="ARBA00001971"/>
    </source>
</evidence>
<evidence type="ECO:0000256" key="7">
    <source>
        <dbReference type="ARBA" id="ARBA00023033"/>
    </source>
</evidence>
<dbReference type="Gene3D" id="1.10.630.10">
    <property type="entry name" value="Cytochrome P450"/>
    <property type="match status" value="1"/>
</dbReference>
<keyword evidence="6 8" id="KW-0408">Iron</keyword>
<dbReference type="Pfam" id="PF00067">
    <property type="entry name" value="p450"/>
    <property type="match status" value="1"/>
</dbReference>
<evidence type="ECO:0000256" key="8">
    <source>
        <dbReference type="RuleBase" id="RU000461"/>
    </source>
</evidence>
<evidence type="ECO:0000256" key="6">
    <source>
        <dbReference type="ARBA" id="ARBA00023004"/>
    </source>
</evidence>
<dbReference type="InterPro" id="IPR001128">
    <property type="entry name" value="Cyt_P450"/>
</dbReference>
<evidence type="ECO:0000256" key="5">
    <source>
        <dbReference type="ARBA" id="ARBA00023002"/>
    </source>
</evidence>
<dbReference type="PRINTS" id="PR00359">
    <property type="entry name" value="BP450"/>
</dbReference>
<dbReference type="Proteomes" id="UP001595696">
    <property type="component" value="Unassembled WGS sequence"/>
</dbReference>
<dbReference type="PROSITE" id="PS00086">
    <property type="entry name" value="CYTOCHROME_P450"/>
    <property type="match status" value="1"/>
</dbReference>
<evidence type="ECO:0000313" key="9">
    <source>
        <dbReference type="EMBL" id="MFC3962528.1"/>
    </source>
</evidence>
<evidence type="ECO:0000256" key="2">
    <source>
        <dbReference type="ARBA" id="ARBA00010617"/>
    </source>
</evidence>